<dbReference type="AlphaFoldDB" id="A0A7W8NTE3"/>
<gene>
    <name evidence="1" type="ORF">GCM10017781_33240</name>
    <name evidence="2" type="ORF">HNQ07_003583</name>
</gene>
<proteinExistence type="predicted"/>
<dbReference type="Proteomes" id="UP000619376">
    <property type="component" value="Unassembled WGS sequence"/>
</dbReference>
<reference evidence="4" key="2">
    <citation type="journal article" date="2019" name="Int. J. Syst. Evol. Microbiol.">
        <title>The Global Catalogue of Microorganisms (GCM) 10K type strain sequencing project: providing services to taxonomists for standard genome sequencing and annotation.</title>
        <authorList>
            <consortium name="The Broad Institute Genomics Platform"/>
            <consortium name="The Broad Institute Genome Sequencing Center for Infectious Disease"/>
            <person name="Wu L."/>
            <person name="Ma J."/>
        </authorList>
    </citation>
    <scope>NUCLEOTIDE SEQUENCE [LARGE SCALE GENOMIC DNA]</scope>
    <source>
        <strain evidence="4">CGMCC 1.18437</strain>
    </source>
</reference>
<reference evidence="1" key="1">
    <citation type="journal article" date="2014" name="Int. J. Syst. Evol. Microbiol.">
        <title>Complete genome of a new Firmicutes species belonging to the dominant human colonic microbiota ('Ruminococcus bicirculans') reveals two chromosomes and a selective capacity to utilize plant glucans.</title>
        <authorList>
            <consortium name="NISC Comparative Sequencing Program"/>
            <person name="Wegmann U."/>
            <person name="Louis P."/>
            <person name="Goesmann A."/>
            <person name="Henrissat B."/>
            <person name="Duncan S.H."/>
            <person name="Flint H.J."/>
        </authorList>
    </citation>
    <scope>NUCLEOTIDE SEQUENCE</scope>
    <source>
        <strain evidence="1">CGMCC 1.18437</strain>
    </source>
</reference>
<keyword evidence="4" id="KW-1185">Reference proteome</keyword>
<protein>
    <submittedName>
        <fullName evidence="2">Uncharacterized protein</fullName>
    </submittedName>
</protein>
<name>A0A7W8NTE3_9DEIO</name>
<dbReference type="EMBL" id="JACHFK010000010">
    <property type="protein sequence ID" value="MBB5378082.1"/>
    <property type="molecule type" value="Genomic_DNA"/>
</dbReference>
<evidence type="ECO:0000313" key="1">
    <source>
        <dbReference type="EMBL" id="GHF54286.1"/>
    </source>
</evidence>
<organism evidence="2 3">
    <name type="scientific">Deinococcus metalli</name>
    <dbReference type="NCBI Taxonomy" id="1141878"/>
    <lineage>
        <taxon>Bacteria</taxon>
        <taxon>Thermotogati</taxon>
        <taxon>Deinococcota</taxon>
        <taxon>Deinococci</taxon>
        <taxon>Deinococcales</taxon>
        <taxon>Deinococcaceae</taxon>
        <taxon>Deinococcus</taxon>
    </lineage>
</organism>
<evidence type="ECO:0000313" key="3">
    <source>
        <dbReference type="Proteomes" id="UP000539473"/>
    </source>
</evidence>
<dbReference type="Proteomes" id="UP000539473">
    <property type="component" value="Unassembled WGS sequence"/>
</dbReference>
<comment type="caution">
    <text evidence="2">The sequence shown here is derived from an EMBL/GenBank/DDBJ whole genome shotgun (WGS) entry which is preliminary data.</text>
</comment>
<sequence length="81" mass="9252">MKATQQEVQVTLTGTGQPHVLLLDGRALPIREVIDRWRYGGRWWLGEVPRECFLVQAGPLTAELHHAAPPDGRWWLARVQD</sequence>
<accession>A0A7W8NTE3</accession>
<reference evidence="1" key="4">
    <citation type="submission" date="2024-05" db="EMBL/GenBank/DDBJ databases">
        <authorList>
            <person name="Sun Q."/>
            <person name="Zhou Y."/>
        </authorList>
    </citation>
    <scope>NUCLEOTIDE SEQUENCE</scope>
    <source>
        <strain evidence="1">CGMCC 1.18437</strain>
    </source>
</reference>
<dbReference type="EMBL" id="BNAJ01000009">
    <property type="protein sequence ID" value="GHF54286.1"/>
    <property type="molecule type" value="Genomic_DNA"/>
</dbReference>
<evidence type="ECO:0000313" key="2">
    <source>
        <dbReference type="EMBL" id="MBB5378082.1"/>
    </source>
</evidence>
<evidence type="ECO:0000313" key="4">
    <source>
        <dbReference type="Proteomes" id="UP000619376"/>
    </source>
</evidence>
<dbReference type="RefSeq" id="WP_184114205.1">
    <property type="nucleotide sequence ID" value="NZ_BNAJ01000009.1"/>
</dbReference>
<reference evidence="2 3" key="3">
    <citation type="submission" date="2020-08" db="EMBL/GenBank/DDBJ databases">
        <title>Genomic Encyclopedia of Type Strains, Phase IV (KMG-IV): sequencing the most valuable type-strain genomes for metagenomic binning, comparative biology and taxonomic classification.</title>
        <authorList>
            <person name="Goeker M."/>
        </authorList>
    </citation>
    <scope>NUCLEOTIDE SEQUENCE [LARGE SCALE GENOMIC DNA]</scope>
    <source>
        <strain evidence="2 3">DSM 27521</strain>
    </source>
</reference>